<accession>A0A067LR61</accession>
<evidence type="ECO:0000313" key="1">
    <source>
        <dbReference type="EMBL" id="KDP47099.1"/>
    </source>
</evidence>
<keyword evidence="2" id="KW-1185">Reference proteome</keyword>
<organism evidence="1 2">
    <name type="scientific">Jatropha curcas</name>
    <name type="common">Barbados nut</name>
    <dbReference type="NCBI Taxonomy" id="180498"/>
    <lineage>
        <taxon>Eukaryota</taxon>
        <taxon>Viridiplantae</taxon>
        <taxon>Streptophyta</taxon>
        <taxon>Embryophyta</taxon>
        <taxon>Tracheophyta</taxon>
        <taxon>Spermatophyta</taxon>
        <taxon>Magnoliopsida</taxon>
        <taxon>eudicotyledons</taxon>
        <taxon>Gunneridae</taxon>
        <taxon>Pentapetalae</taxon>
        <taxon>rosids</taxon>
        <taxon>fabids</taxon>
        <taxon>Malpighiales</taxon>
        <taxon>Euphorbiaceae</taxon>
        <taxon>Crotonoideae</taxon>
        <taxon>Jatropheae</taxon>
        <taxon>Jatropha</taxon>
    </lineage>
</organism>
<gene>
    <name evidence="1" type="ORF">JCGZ_03907</name>
</gene>
<dbReference type="AlphaFoldDB" id="A0A067LR61"/>
<name>A0A067LR61_JATCU</name>
<proteinExistence type="predicted"/>
<reference evidence="1 2" key="1">
    <citation type="journal article" date="2014" name="PLoS ONE">
        <title>Global Analysis of Gene Expression Profiles in Physic Nut (Jatropha curcas L.) Seedlings Exposed to Salt Stress.</title>
        <authorList>
            <person name="Zhang L."/>
            <person name="Zhang C."/>
            <person name="Wu P."/>
            <person name="Chen Y."/>
            <person name="Li M."/>
            <person name="Jiang H."/>
            <person name="Wu G."/>
        </authorList>
    </citation>
    <scope>NUCLEOTIDE SEQUENCE [LARGE SCALE GENOMIC DNA]</scope>
    <source>
        <strain evidence="2">cv. GZQX0401</strain>
        <tissue evidence="1">Young leaves</tissue>
    </source>
</reference>
<dbReference type="EMBL" id="KK914197">
    <property type="protein sequence ID" value="KDP47099.1"/>
    <property type="molecule type" value="Genomic_DNA"/>
</dbReference>
<evidence type="ECO:0000313" key="2">
    <source>
        <dbReference type="Proteomes" id="UP000027138"/>
    </source>
</evidence>
<dbReference type="Proteomes" id="UP000027138">
    <property type="component" value="Unassembled WGS sequence"/>
</dbReference>
<sequence>MAVESVVEWLLGDAVIDPLTCPVSHEMKLWEFISDAGTIISLQNYLPSHLYWGIIEKGARRRKSDSNTYAAGEWFDRLLEQVKEQV</sequence>
<protein>
    <submittedName>
        <fullName evidence="1">Uncharacterized protein</fullName>
    </submittedName>
</protein>